<dbReference type="AlphaFoldDB" id="A0A366HJF6"/>
<dbReference type="PIRSF" id="PIRSF011484">
    <property type="entry name" value="YaeQ"/>
    <property type="match status" value="1"/>
</dbReference>
<protein>
    <submittedName>
        <fullName evidence="2">Uncharacterized protein YaeQ</fullName>
    </submittedName>
</protein>
<reference evidence="2 3" key="1">
    <citation type="submission" date="2018-06" db="EMBL/GenBank/DDBJ databases">
        <title>Genomic Encyclopedia of Type Strains, Phase IV (KMG-IV): sequencing the most valuable type-strain genomes for metagenomic binning, comparative biology and taxonomic classification.</title>
        <authorList>
            <person name="Goeker M."/>
        </authorList>
    </citation>
    <scope>NUCLEOTIDE SEQUENCE [LARGE SCALE GENOMIC DNA]</scope>
    <source>
        <strain evidence="2 3">DSM 25520</strain>
    </source>
</reference>
<name>A0A366HJF6_9BURK</name>
<evidence type="ECO:0000313" key="3">
    <source>
        <dbReference type="Proteomes" id="UP000253628"/>
    </source>
</evidence>
<accession>A0A366HJF6</accession>
<keyword evidence="3" id="KW-1185">Reference proteome</keyword>
<dbReference type="PANTHER" id="PTHR38784">
    <property type="entry name" value="SUCROSE PHOSPHORYLASE"/>
    <property type="match status" value="1"/>
</dbReference>
<gene>
    <name evidence="2" type="ORF">DFR37_101205</name>
</gene>
<dbReference type="InterPro" id="IPR011335">
    <property type="entry name" value="Restrct_endonuc-II-like"/>
</dbReference>
<evidence type="ECO:0000313" key="2">
    <source>
        <dbReference type="EMBL" id="RBP43080.1"/>
    </source>
</evidence>
<dbReference type="RefSeq" id="WP_113931389.1">
    <property type="nucleotide sequence ID" value="NZ_JACCEU010000001.1"/>
</dbReference>
<dbReference type="EMBL" id="QNRQ01000001">
    <property type="protein sequence ID" value="RBP43080.1"/>
    <property type="molecule type" value="Genomic_DNA"/>
</dbReference>
<dbReference type="Pfam" id="PF07152">
    <property type="entry name" value="YaeQ"/>
    <property type="match status" value="1"/>
</dbReference>
<dbReference type="InterPro" id="IPR009822">
    <property type="entry name" value="YaeQ"/>
</dbReference>
<dbReference type="SMART" id="SM01322">
    <property type="entry name" value="YaeQ"/>
    <property type="match status" value="1"/>
</dbReference>
<dbReference type="Proteomes" id="UP000253628">
    <property type="component" value="Unassembled WGS sequence"/>
</dbReference>
<dbReference type="InterPro" id="IPR001763">
    <property type="entry name" value="Rhodanese-like_dom"/>
</dbReference>
<dbReference type="InterPro" id="IPR038590">
    <property type="entry name" value="YaeQ_sf"/>
</dbReference>
<comment type="caution">
    <text evidence="2">The sequence shown here is derived from an EMBL/GenBank/DDBJ whole genome shotgun (WGS) entry which is preliminary data.</text>
</comment>
<feature type="domain" description="Rhodanese" evidence="1">
    <location>
        <begin position="90"/>
        <end position="136"/>
    </location>
</feature>
<dbReference type="PANTHER" id="PTHR38784:SF1">
    <property type="entry name" value="SUCROSE PHOSPHORYLASE"/>
    <property type="match status" value="1"/>
</dbReference>
<dbReference type="Gene3D" id="3.10.640.10">
    <property type="entry name" value="Restriction endonuclease-like alpha-beta roll domain"/>
    <property type="match status" value="1"/>
</dbReference>
<dbReference type="PROSITE" id="PS50206">
    <property type="entry name" value="RHODANESE_3"/>
    <property type="match status" value="1"/>
</dbReference>
<evidence type="ECO:0000259" key="1">
    <source>
        <dbReference type="PROSITE" id="PS50206"/>
    </source>
</evidence>
<proteinExistence type="predicted"/>
<organism evidence="2 3">
    <name type="scientific">Eoetvoesiella caeni</name>
    <dbReference type="NCBI Taxonomy" id="645616"/>
    <lineage>
        <taxon>Bacteria</taxon>
        <taxon>Pseudomonadati</taxon>
        <taxon>Pseudomonadota</taxon>
        <taxon>Betaproteobacteria</taxon>
        <taxon>Burkholderiales</taxon>
        <taxon>Alcaligenaceae</taxon>
        <taxon>Eoetvoesiella</taxon>
    </lineage>
</organism>
<dbReference type="SUPFAM" id="SSF52980">
    <property type="entry name" value="Restriction endonuclease-like"/>
    <property type="match status" value="1"/>
</dbReference>
<dbReference type="OrthoDB" id="5293309at2"/>
<sequence>MALRATIFKLELHIADMVRAYYDSHTLTLARHPSETDERMMMRVLAFSLLADEHMVFTRGLSTTEEPALWRKDLTGSILTWVELGHPDERRILQASGKSQEVVVFCYGGPASQVWWQGVSKGLERVRNLKVYAVQPAAARELAGLAQRNMALHASIEEGMAMLSSDTGSAVVEIEAWR</sequence>